<feature type="transmembrane region" description="Helical" evidence="2">
    <location>
        <begin position="12"/>
        <end position="38"/>
    </location>
</feature>
<accession>A0ABU5QLR1</accession>
<dbReference type="EMBL" id="JAYFUL010000008">
    <property type="protein sequence ID" value="MEA5257629.1"/>
    <property type="molecule type" value="Genomic_DNA"/>
</dbReference>
<keyword evidence="2" id="KW-0812">Transmembrane</keyword>
<feature type="transmembrane region" description="Helical" evidence="2">
    <location>
        <begin position="174"/>
        <end position="198"/>
    </location>
</feature>
<evidence type="ECO:0000256" key="1">
    <source>
        <dbReference type="SAM" id="MobiDB-lite"/>
    </source>
</evidence>
<keyword evidence="2" id="KW-1133">Transmembrane helix</keyword>
<sequence length="426" mass="47962">MKQQYTFRKFIYDIHLWLGLPSAIVLLIMCLTGTLYVFQKDITQWVDKDKFKIQLQAGAKMLPANQLAKAVAKEKNGKVTLIQVPQNADEAWTFTVLPKKDKKAEKANDDKKVAKTSKDKAENEKVAPKQEKTKSYLVNPYTGVIQGDAQTPTAEFFATALKLHRWLLIENHDIGGVITGVACIMMIFLQITGLMLWAPTKIKNWGKFSAWKQGFKIKTDAKFKRINFDMHKALGFYAFIFVTIMALTGPYFAFTWYKNAFAQTLTGKKPSPKETSEQSVYINDQTKPLAFEKIVDNINAIYPYQGTTRITLPKDSVGTVNVLKYKSGFLTSAGIDRVTLDQYSGKVIVLSRYADKSLGEKIVSSAKLIHTGELFGTFSKILYFIACLIATSLPVTGFLIWWGRNGYGVKKKTSITKKTMKEVITS</sequence>
<dbReference type="PANTHER" id="PTHR34219">
    <property type="entry name" value="IRON-REGULATED INNER MEMBRANE PROTEIN-RELATED"/>
    <property type="match status" value="1"/>
</dbReference>
<dbReference type="InterPro" id="IPR005625">
    <property type="entry name" value="PepSY-ass_TM"/>
</dbReference>
<evidence type="ECO:0000256" key="2">
    <source>
        <dbReference type="SAM" id="Phobius"/>
    </source>
</evidence>
<dbReference type="RefSeq" id="WP_323248127.1">
    <property type="nucleotide sequence ID" value="NZ_JAYFUL010000008.1"/>
</dbReference>
<reference evidence="3 4" key="1">
    <citation type="submission" date="2023-12" db="EMBL/GenBank/DDBJ databases">
        <title>Novel species of the genus Arcicella isolated from rivers.</title>
        <authorList>
            <person name="Lu H."/>
        </authorList>
    </citation>
    <scope>NUCLEOTIDE SEQUENCE [LARGE SCALE GENOMIC DNA]</scope>
    <source>
        <strain evidence="3 4">LMG 21963</strain>
    </source>
</reference>
<keyword evidence="4" id="KW-1185">Reference proteome</keyword>
<feature type="transmembrane region" description="Helical" evidence="2">
    <location>
        <begin position="381"/>
        <end position="402"/>
    </location>
</feature>
<comment type="caution">
    <text evidence="3">The sequence shown here is derived from an EMBL/GenBank/DDBJ whole genome shotgun (WGS) entry which is preliminary data.</text>
</comment>
<dbReference type="Proteomes" id="UP001304671">
    <property type="component" value="Unassembled WGS sequence"/>
</dbReference>
<proteinExistence type="predicted"/>
<evidence type="ECO:0000313" key="3">
    <source>
        <dbReference type="EMBL" id="MEA5257629.1"/>
    </source>
</evidence>
<name>A0ABU5QLR1_9BACT</name>
<keyword evidence="2" id="KW-0472">Membrane</keyword>
<evidence type="ECO:0000313" key="4">
    <source>
        <dbReference type="Proteomes" id="UP001304671"/>
    </source>
</evidence>
<dbReference type="Pfam" id="PF03929">
    <property type="entry name" value="PepSY_TM"/>
    <property type="match status" value="1"/>
</dbReference>
<protein>
    <submittedName>
        <fullName evidence="3">PepSY-associated TM helix domain-containing protein</fullName>
    </submittedName>
</protein>
<feature type="transmembrane region" description="Helical" evidence="2">
    <location>
        <begin position="234"/>
        <end position="254"/>
    </location>
</feature>
<organism evidence="3 4">
    <name type="scientific">Arcicella aquatica</name>
    <dbReference type="NCBI Taxonomy" id="217141"/>
    <lineage>
        <taxon>Bacteria</taxon>
        <taxon>Pseudomonadati</taxon>
        <taxon>Bacteroidota</taxon>
        <taxon>Cytophagia</taxon>
        <taxon>Cytophagales</taxon>
        <taxon>Flectobacillaceae</taxon>
        <taxon>Arcicella</taxon>
    </lineage>
</organism>
<feature type="region of interest" description="Disordered" evidence="1">
    <location>
        <begin position="105"/>
        <end position="129"/>
    </location>
</feature>
<gene>
    <name evidence="3" type="ORF">VB264_07530</name>
</gene>